<keyword evidence="4" id="KW-1185">Reference proteome</keyword>
<feature type="compositionally biased region" description="Basic and acidic residues" evidence="1">
    <location>
        <begin position="342"/>
        <end position="365"/>
    </location>
</feature>
<reference evidence="5" key="2">
    <citation type="submission" date="2019-10" db="EMBL/GenBank/DDBJ databases">
        <authorList>
            <consortium name="NCBI Genome Project"/>
        </authorList>
    </citation>
    <scope>NUCLEOTIDE SEQUENCE</scope>
    <source>
        <strain evidence="5">NI907</strain>
    </source>
</reference>
<feature type="region of interest" description="Disordered" evidence="1">
    <location>
        <begin position="54"/>
        <end position="73"/>
    </location>
</feature>
<dbReference type="RefSeq" id="XP_030983786.1">
    <property type="nucleotide sequence ID" value="XM_031123251.1"/>
</dbReference>
<dbReference type="GO" id="GO:0005737">
    <property type="term" value="C:cytoplasm"/>
    <property type="evidence" value="ECO:0007669"/>
    <property type="project" value="TreeGrafter"/>
</dbReference>
<dbReference type="Gene3D" id="3.60.21.10">
    <property type="match status" value="1"/>
</dbReference>
<keyword evidence="2" id="KW-0812">Transmembrane</keyword>
<dbReference type="CDD" id="cd07383">
    <property type="entry name" value="MPP_Dcr2"/>
    <property type="match status" value="1"/>
</dbReference>
<feature type="transmembrane region" description="Helical" evidence="2">
    <location>
        <begin position="29"/>
        <end position="50"/>
    </location>
</feature>
<evidence type="ECO:0000256" key="1">
    <source>
        <dbReference type="SAM" id="MobiDB-lite"/>
    </source>
</evidence>
<reference evidence="5" key="3">
    <citation type="submission" date="2025-08" db="UniProtKB">
        <authorList>
            <consortium name="RefSeq"/>
        </authorList>
    </citation>
    <scope>IDENTIFICATION</scope>
    <source>
        <strain evidence="5">NI907</strain>
    </source>
</reference>
<dbReference type="PANTHER" id="PTHR32440">
    <property type="entry name" value="PHOSPHATASE DCR2-RELATED-RELATED"/>
    <property type="match status" value="1"/>
</dbReference>
<dbReference type="Proteomes" id="UP000515153">
    <property type="component" value="Unplaced"/>
</dbReference>
<reference evidence="5" key="1">
    <citation type="journal article" date="2019" name="Mol. Biol. Evol.">
        <title>Blast fungal genomes show frequent chromosomal changes, gene gains and losses, and effector gene turnover.</title>
        <authorList>
            <person name="Gomez Luciano L.B."/>
            <person name="Jason Tsai I."/>
            <person name="Chuma I."/>
            <person name="Tosa Y."/>
            <person name="Chen Y.H."/>
            <person name="Li J.Y."/>
            <person name="Li M.Y."/>
            <person name="Jade Lu M.Y."/>
            <person name="Nakayashiki H."/>
            <person name="Li W.H."/>
        </authorList>
    </citation>
    <scope>NUCLEOTIDE SEQUENCE</scope>
    <source>
        <strain evidence="5">NI907</strain>
    </source>
</reference>
<evidence type="ECO:0000313" key="5">
    <source>
        <dbReference type="RefSeq" id="XP_030983786.1"/>
    </source>
</evidence>
<dbReference type="Pfam" id="PF00149">
    <property type="entry name" value="Metallophos"/>
    <property type="match status" value="1"/>
</dbReference>
<feature type="domain" description="Calcineurin-like phosphoesterase" evidence="3">
    <location>
        <begin position="83"/>
        <end position="280"/>
    </location>
</feature>
<dbReference type="InterPro" id="IPR004843">
    <property type="entry name" value="Calcineurin-like_PHP"/>
</dbReference>
<organism evidence="4 5">
    <name type="scientific">Pyricularia grisea</name>
    <name type="common">Crabgrass-specific blast fungus</name>
    <name type="synonym">Magnaporthe grisea</name>
    <dbReference type="NCBI Taxonomy" id="148305"/>
    <lineage>
        <taxon>Eukaryota</taxon>
        <taxon>Fungi</taxon>
        <taxon>Dikarya</taxon>
        <taxon>Ascomycota</taxon>
        <taxon>Pezizomycotina</taxon>
        <taxon>Sordariomycetes</taxon>
        <taxon>Sordariomycetidae</taxon>
        <taxon>Magnaporthales</taxon>
        <taxon>Pyriculariaceae</taxon>
        <taxon>Pyricularia</taxon>
    </lineage>
</organism>
<feature type="region of interest" description="Disordered" evidence="1">
    <location>
        <begin position="326"/>
        <end position="366"/>
    </location>
</feature>
<dbReference type="AlphaFoldDB" id="A0A6P8B9C5"/>
<dbReference type="KEGG" id="pgri:PgNI_03196"/>
<keyword evidence="2" id="KW-0472">Membrane</keyword>
<accession>A0A6P8B9C5</accession>
<sequence>MSPRRNEMQPIVESKIRAQTRPPYHRSLFSMWMTALSVFALFGFSTQLMISGPPWAPSHRDSHSPSGNDDSNRLVIKRDADSFRIAIFADLHLGESHKGEEKDRNTTRLMEYIIRQESPNLAVLNGDLIAGEDVRRDTAASHLYQAVRPMVESKIPWASTYGNHDSQFNLSRDEIYTAEREGYPALSMTRRMGPDGAGVSNYYVLVEKTGTGPVMILWFFDSRGGAEYQRRNDTNPEDNIDDWVLAATADWFRETSKDLRARFGQLPSLAFVHIPPHVFRSVAEGGLDATLVPGLNADERPLHIQGEGHNDDAFVSALVNERGLHSVHSSHDHGSSWCAPWPDKERGNVPRHEGEEHGHDDEGASRKQPILCFSKRTGYGGYGNWKRGVRILEMRLPQLTASGNETQANLDPGLHVDTWVRMENGNIITHISLNETYGKDHYPTANGE</sequence>
<dbReference type="InterPro" id="IPR029052">
    <property type="entry name" value="Metallo-depent_PP-like"/>
</dbReference>
<evidence type="ECO:0000313" key="4">
    <source>
        <dbReference type="Proteomes" id="UP000515153"/>
    </source>
</evidence>
<proteinExistence type="predicted"/>
<dbReference type="GO" id="GO:0016788">
    <property type="term" value="F:hydrolase activity, acting on ester bonds"/>
    <property type="evidence" value="ECO:0007669"/>
    <property type="project" value="TreeGrafter"/>
</dbReference>
<gene>
    <name evidence="5" type="ORF">PgNI_03196</name>
</gene>
<dbReference type="GeneID" id="41958161"/>
<dbReference type="SUPFAM" id="SSF56300">
    <property type="entry name" value="Metallo-dependent phosphatases"/>
    <property type="match status" value="1"/>
</dbReference>
<evidence type="ECO:0000256" key="2">
    <source>
        <dbReference type="SAM" id="Phobius"/>
    </source>
</evidence>
<dbReference type="PANTHER" id="PTHR32440:SF11">
    <property type="entry name" value="METALLOPHOSPHOESTERASE DOMAIN-CONTAINING PROTEIN"/>
    <property type="match status" value="1"/>
</dbReference>
<dbReference type="OrthoDB" id="783096at2759"/>
<keyword evidence="2" id="KW-1133">Transmembrane helix</keyword>
<evidence type="ECO:0000259" key="3">
    <source>
        <dbReference type="Pfam" id="PF00149"/>
    </source>
</evidence>
<name>A0A6P8B9C5_PYRGI</name>
<protein>
    <recommendedName>
        <fullName evidence="3">Calcineurin-like phosphoesterase domain-containing protein</fullName>
    </recommendedName>
</protein>